<dbReference type="EMBL" id="DVMJ01000062">
    <property type="protein sequence ID" value="HIU13907.1"/>
    <property type="molecule type" value="Genomic_DNA"/>
</dbReference>
<evidence type="ECO:0000259" key="1">
    <source>
        <dbReference type="Pfam" id="PF13240"/>
    </source>
</evidence>
<dbReference type="InterPro" id="IPR026870">
    <property type="entry name" value="Zinc_ribbon_dom"/>
</dbReference>
<proteinExistence type="predicted"/>
<gene>
    <name evidence="2" type="ORF">IAD15_07560</name>
</gene>
<dbReference type="AlphaFoldDB" id="A0A9D1HNH3"/>
<name>A0A9D1HNH3_9FIRM</name>
<reference evidence="2" key="2">
    <citation type="journal article" date="2021" name="PeerJ">
        <title>Extensive microbial diversity within the chicken gut microbiome revealed by metagenomics and culture.</title>
        <authorList>
            <person name="Gilroy R."/>
            <person name="Ravi A."/>
            <person name="Getino M."/>
            <person name="Pursley I."/>
            <person name="Horton D.L."/>
            <person name="Alikhan N.F."/>
            <person name="Baker D."/>
            <person name="Gharbi K."/>
            <person name="Hall N."/>
            <person name="Watson M."/>
            <person name="Adriaenssens E.M."/>
            <person name="Foster-Nyarko E."/>
            <person name="Jarju S."/>
            <person name="Secka A."/>
            <person name="Antonio M."/>
            <person name="Oren A."/>
            <person name="Chaudhuri R.R."/>
            <person name="La Ragione R."/>
            <person name="Hildebrand F."/>
            <person name="Pallen M.J."/>
        </authorList>
    </citation>
    <scope>NUCLEOTIDE SEQUENCE</scope>
    <source>
        <strain evidence="2">CHK195-11698</strain>
    </source>
</reference>
<dbReference type="Pfam" id="PF13240">
    <property type="entry name" value="Zn_Ribbon_1"/>
    <property type="match status" value="1"/>
</dbReference>
<dbReference type="Gene3D" id="4.10.1060.50">
    <property type="match status" value="1"/>
</dbReference>
<accession>A0A9D1HNH3</accession>
<evidence type="ECO:0000313" key="2">
    <source>
        <dbReference type="EMBL" id="HIU13907.1"/>
    </source>
</evidence>
<dbReference type="Proteomes" id="UP000824175">
    <property type="component" value="Unassembled WGS sequence"/>
</dbReference>
<comment type="caution">
    <text evidence="2">The sequence shown here is derived from an EMBL/GenBank/DDBJ whole genome shotgun (WGS) entry which is preliminary data.</text>
</comment>
<evidence type="ECO:0000313" key="3">
    <source>
        <dbReference type="Proteomes" id="UP000824175"/>
    </source>
</evidence>
<dbReference type="InterPro" id="IPR038587">
    <property type="entry name" value="Ribosomal_eL40_sf"/>
</dbReference>
<organism evidence="2 3">
    <name type="scientific">Candidatus Fimiplasma intestinipullorum</name>
    <dbReference type="NCBI Taxonomy" id="2840825"/>
    <lineage>
        <taxon>Bacteria</taxon>
        <taxon>Bacillati</taxon>
        <taxon>Bacillota</taxon>
        <taxon>Clostridia</taxon>
        <taxon>Eubacteriales</taxon>
        <taxon>Candidatus Fimiplasma</taxon>
    </lineage>
</organism>
<reference evidence="2" key="1">
    <citation type="submission" date="2020-10" db="EMBL/GenBank/DDBJ databases">
        <authorList>
            <person name="Gilroy R."/>
        </authorList>
    </citation>
    <scope>NUCLEOTIDE SEQUENCE</scope>
    <source>
        <strain evidence="2">CHK195-11698</strain>
    </source>
</reference>
<feature type="domain" description="Zinc-ribbon" evidence="1">
    <location>
        <begin position="49"/>
        <end position="71"/>
    </location>
</feature>
<sequence>MEDEKKLETLYMELGKAYYEGRFEDPLPELLPYFDAITKLRAPQDDNVFCPNCGSKIKPGATFCGNCGYHLK</sequence>
<protein>
    <submittedName>
        <fullName evidence="2">Zinc ribbon domain-containing protein</fullName>
    </submittedName>
</protein>